<comment type="caution">
    <text evidence="5">The sequence shown here is derived from an EMBL/GenBank/DDBJ whole genome shotgun (WGS) entry which is preliminary data.</text>
</comment>
<dbReference type="Pfam" id="PF10531">
    <property type="entry name" value="SLBB"/>
    <property type="match status" value="1"/>
</dbReference>
<dbReference type="InterPro" id="IPR049712">
    <property type="entry name" value="Poly_export"/>
</dbReference>
<feature type="domain" description="Polysaccharide export protein N-terminal" evidence="3">
    <location>
        <begin position="111"/>
        <end position="180"/>
    </location>
</feature>
<dbReference type="AlphaFoldDB" id="A0A2V4UW44"/>
<dbReference type="Gene3D" id="3.10.560.10">
    <property type="entry name" value="Outer membrane lipoprotein wza domain like"/>
    <property type="match status" value="3"/>
</dbReference>
<feature type="domain" description="Soluble ligand binding" evidence="4">
    <location>
        <begin position="483"/>
        <end position="535"/>
    </location>
</feature>
<protein>
    <submittedName>
        <fullName evidence="5">Protein involved in polysaccharide export with SLBB domain</fullName>
    </submittedName>
</protein>
<name>A0A2V4UW44_9GAMM</name>
<proteinExistence type="predicted"/>
<dbReference type="Proteomes" id="UP000247746">
    <property type="component" value="Unassembled WGS sequence"/>
</dbReference>
<evidence type="ECO:0000259" key="4">
    <source>
        <dbReference type="Pfam" id="PF10531"/>
    </source>
</evidence>
<dbReference type="PANTHER" id="PTHR33619:SF3">
    <property type="entry name" value="POLYSACCHARIDE EXPORT PROTEIN GFCE-RELATED"/>
    <property type="match status" value="1"/>
</dbReference>
<gene>
    <name evidence="5" type="ORF">DFP82_10167</name>
</gene>
<keyword evidence="1 2" id="KW-0732">Signal</keyword>
<dbReference type="InterPro" id="IPR019554">
    <property type="entry name" value="Soluble_ligand-bd"/>
</dbReference>
<dbReference type="InterPro" id="IPR003715">
    <property type="entry name" value="Poly_export_N"/>
</dbReference>
<organism evidence="5 6">
    <name type="scientific">Psychrobacter fozii</name>
    <dbReference type="NCBI Taxonomy" id="198480"/>
    <lineage>
        <taxon>Bacteria</taxon>
        <taxon>Pseudomonadati</taxon>
        <taxon>Pseudomonadota</taxon>
        <taxon>Gammaproteobacteria</taxon>
        <taxon>Moraxellales</taxon>
        <taxon>Moraxellaceae</taxon>
        <taxon>Psychrobacter</taxon>
    </lineage>
</organism>
<accession>A0A2V4UW44</accession>
<dbReference type="Pfam" id="PF02563">
    <property type="entry name" value="Poly_export"/>
    <property type="match status" value="1"/>
</dbReference>
<dbReference type="GO" id="GO:0015159">
    <property type="term" value="F:polysaccharide transmembrane transporter activity"/>
    <property type="evidence" value="ECO:0007669"/>
    <property type="project" value="InterPro"/>
</dbReference>
<keyword evidence="6" id="KW-1185">Reference proteome</keyword>
<evidence type="ECO:0000256" key="1">
    <source>
        <dbReference type="ARBA" id="ARBA00022729"/>
    </source>
</evidence>
<dbReference type="OrthoDB" id="9808948at2"/>
<evidence type="ECO:0000313" key="6">
    <source>
        <dbReference type="Proteomes" id="UP000247746"/>
    </source>
</evidence>
<dbReference type="RefSeq" id="WP_110921747.1">
    <property type="nucleotide sequence ID" value="NZ_QJSU01000001.1"/>
</dbReference>
<sequence length="579" mass="62437">MNTKPRSIVMMISLAMAATSLPAMAADSAANQIAGSSFGTSNNTSNASTQAFSGSVPAQATMQEAVNAASLPSQSVINTTRPYQDINTQDMMFGEQLFRGAFSTTSGSTFNDSYVINPGDNVQVRMWGAYQYAATTTVDPQGNIFLPNVGPVRISGVQNGNLQNVVKSAVSRIYRSNVGVYASLEQAQPVKVFVTGFVKQPGYYGGLAADSVLSYLDRAGGVDPTRGSYIDIQIKRNGQMLQQVNLYDFLLAGKLQSFSFRDGDVITVSPQKKTFEVSGQVQNEYTFEFDVNDLTVGDVLQVASPAANATNVSITRSAGRAQTAEYYSLADAQNVPVYNGDQMVVTSDRYAGTIAVQVKGAHTGNGAMIVPYGARLKDIIPQLQPSPLAKLTNLTIYRESVAEQQKRMINESLDRLEELTLATQSTTREEAALRQDDAALVKEFVAKARKVQTDGRIVVVPNSWQDIILQQGDIIEIPAQTSIITVNGQVRAQGALTFNADYTVGDYIASSGGFGDNADTKEILVIHQNGTNEVVNTAYRIQQGDEIMVLPKVKTKNVEIARGISQILYQLAIAANVIF</sequence>
<feature type="signal peptide" evidence="2">
    <location>
        <begin position="1"/>
        <end position="25"/>
    </location>
</feature>
<evidence type="ECO:0000313" key="5">
    <source>
        <dbReference type="EMBL" id="PYE40756.1"/>
    </source>
</evidence>
<dbReference type="PANTHER" id="PTHR33619">
    <property type="entry name" value="POLYSACCHARIDE EXPORT PROTEIN GFCE-RELATED"/>
    <property type="match status" value="1"/>
</dbReference>
<evidence type="ECO:0000259" key="3">
    <source>
        <dbReference type="Pfam" id="PF02563"/>
    </source>
</evidence>
<reference evidence="5 6" key="1">
    <citation type="submission" date="2018-06" db="EMBL/GenBank/DDBJ databases">
        <title>Genomic Encyclopedia of Type Strains, Phase III (KMG-III): the genomes of soil and plant-associated and newly described type strains.</title>
        <authorList>
            <person name="Whitman W."/>
        </authorList>
    </citation>
    <scope>NUCLEOTIDE SEQUENCE [LARGE SCALE GENOMIC DNA]</scope>
    <source>
        <strain evidence="5 6">CECT 5889</strain>
    </source>
</reference>
<feature type="chain" id="PRO_5015944498" evidence="2">
    <location>
        <begin position="26"/>
        <end position="579"/>
    </location>
</feature>
<evidence type="ECO:0000256" key="2">
    <source>
        <dbReference type="SAM" id="SignalP"/>
    </source>
</evidence>
<dbReference type="EMBL" id="QJSU01000001">
    <property type="protein sequence ID" value="PYE40756.1"/>
    <property type="molecule type" value="Genomic_DNA"/>
</dbReference>